<gene>
    <name evidence="2" type="ORF">PECUL_23A034039</name>
</gene>
<keyword evidence="3" id="KW-1185">Reference proteome</keyword>
<evidence type="ECO:0000256" key="1">
    <source>
        <dbReference type="SAM" id="MobiDB-lite"/>
    </source>
</evidence>
<protein>
    <submittedName>
        <fullName evidence="2">Uncharacterized protein</fullName>
    </submittedName>
</protein>
<dbReference type="EMBL" id="OW240919">
    <property type="protein sequence ID" value="CAH2310694.1"/>
    <property type="molecule type" value="Genomic_DNA"/>
</dbReference>
<organism evidence="2 3">
    <name type="scientific">Pelobates cultripes</name>
    <name type="common">Western spadefoot toad</name>
    <dbReference type="NCBI Taxonomy" id="61616"/>
    <lineage>
        <taxon>Eukaryota</taxon>
        <taxon>Metazoa</taxon>
        <taxon>Chordata</taxon>
        <taxon>Craniata</taxon>
        <taxon>Vertebrata</taxon>
        <taxon>Euteleostomi</taxon>
        <taxon>Amphibia</taxon>
        <taxon>Batrachia</taxon>
        <taxon>Anura</taxon>
        <taxon>Pelobatoidea</taxon>
        <taxon>Pelobatidae</taxon>
        <taxon>Pelobates</taxon>
    </lineage>
</organism>
<feature type="compositionally biased region" description="Polar residues" evidence="1">
    <location>
        <begin position="21"/>
        <end position="30"/>
    </location>
</feature>
<accession>A0AAD1WJT0</accession>
<dbReference type="Proteomes" id="UP001295444">
    <property type="component" value="Chromosome 08"/>
</dbReference>
<dbReference type="AlphaFoldDB" id="A0AAD1WJT0"/>
<evidence type="ECO:0000313" key="3">
    <source>
        <dbReference type="Proteomes" id="UP001295444"/>
    </source>
</evidence>
<proteinExistence type="predicted"/>
<reference evidence="2" key="1">
    <citation type="submission" date="2022-03" db="EMBL/GenBank/DDBJ databases">
        <authorList>
            <person name="Alioto T."/>
            <person name="Alioto T."/>
            <person name="Gomez Garrido J."/>
        </authorList>
    </citation>
    <scope>NUCLEOTIDE SEQUENCE</scope>
</reference>
<sequence length="177" mass="20363">MVTEERFKSEYSEDTKERKPVSNTKPSSYGTKGFVDDTTQFTKGDIKFLFRDFKQMFHDELGDLQQEVDLPQCKLTLESATHFHPTSRSLLLQQRIRNVRIRGIPESIAPKDLMQFVQGLVDSLTVSQVTGPQRWIGYTENSGLLQALVDSPWDVVTQFTDIAYKMKILQKARTRSI</sequence>
<feature type="region of interest" description="Disordered" evidence="1">
    <location>
        <begin position="1"/>
        <end position="33"/>
    </location>
</feature>
<name>A0AAD1WJT0_PELCU</name>
<evidence type="ECO:0000313" key="2">
    <source>
        <dbReference type="EMBL" id="CAH2310694.1"/>
    </source>
</evidence>
<feature type="compositionally biased region" description="Basic and acidic residues" evidence="1">
    <location>
        <begin position="1"/>
        <end position="20"/>
    </location>
</feature>